<dbReference type="PANTHER" id="PTHR35218:SF9">
    <property type="entry name" value="ENDONUCLEASE_EXONUCLEASE_PHOSPHATASE DOMAIN-CONTAINING PROTEIN"/>
    <property type="match status" value="1"/>
</dbReference>
<dbReference type="Gene3D" id="3.60.10.10">
    <property type="entry name" value="Endonuclease/exonuclease/phosphatase"/>
    <property type="match status" value="1"/>
</dbReference>
<dbReference type="EMBL" id="JACGWN010000002">
    <property type="protein sequence ID" value="KAL0458054.1"/>
    <property type="molecule type" value="Genomic_DNA"/>
</dbReference>
<accession>A0AAW2XY17</accession>
<dbReference type="SUPFAM" id="SSF56219">
    <property type="entry name" value="DNase I-like"/>
    <property type="match status" value="1"/>
</dbReference>
<sequence>MNLLAWNCQGLGSPWTVRVLSELFRRHNPALVFLSENKCKKQKCEILKEKFNLFRVNVDSRGKGGGLMLLWRKDINLVVHSFSTSHIDATVSTEESTNGWRFTSIYGQPDVAKRSES</sequence>
<reference evidence="1" key="1">
    <citation type="submission" date="2020-06" db="EMBL/GenBank/DDBJ databases">
        <authorList>
            <person name="Li T."/>
            <person name="Hu X."/>
            <person name="Zhang T."/>
            <person name="Song X."/>
            <person name="Zhang H."/>
            <person name="Dai N."/>
            <person name="Sheng W."/>
            <person name="Hou X."/>
            <person name="Wei L."/>
        </authorList>
    </citation>
    <scope>NUCLEOTIDE SEQUENCE</scope>
    <source>
        <strain evidence="1">KEN1</strain>
        <tissue evidence="1">Leaf</tissue>
    </source>
</reference>
<evidence type="ECO:0000313" key="1">
    <source>
        <dbReference type="EMBL" id="KAL0458054.1"/>
    </source>
</evidence>
<protein>
    <submittedName>
        <fullName evidence="1">Uncharacterized protein</fullName>
    </submittedName>
</protein>
<gene>
    <name evidence="1" type="ORF">Slati_0432600</name>
</gene>
<dbReference type="AlphaFoldDB" id="A0AAW2XY17"/>
<dbReference type="PANTHER" id="PTHR35218">
    <property type="entry name" value="RNASE H DOMAIN-CONTAINING PROTEIN"/>
    <property type="match status" value="1"/>
</dbReference>
<proteinExistence type="predicted"/>
<comment type="caution">
    <text evidence="1">The sequence shown here is derived from an EMBL/GenBank/DDBJ whole genome shotgun (WGS) entry which is preliminary data.</text>
</comment>
<dbReference type="InterPro" id="IPR036691">
    <property type="entry name" value="Endo/exonu/phosph_ase_sf"/>
</dbReference>
<organism evidence="1">
    <name type="scientific">Sesamum latifolium</name>
    <dbReference type="NCBI Taxonomy" id="2727402"/>
    <lineage>
        <taxon>Eukaryota</taxon>
        <taxon>Viridiplantae</taxon>
        <taxon>Streptophyta</taxon>
        <taxon>Embryophyta</taxon>
        <taxon>Tracheophyta</taxon>
        <taxon>Spermatophyta</taxon>
        <taxon>Magnoliopsida</taxon>
        <taxon>eudicotyledons</taxon>
        <taxon>Gunneridae</taxon>
        <taxon>Pentapetalae</taxon>
        <taxon>asterids</taxon>
        <taxon>lamiids</taxon>
        <taxon>Lamiales</taxon>
        <taxon>Pedaliaceae</taxon>
        <taxon>Sesamum</taxon>
    </lineage>
</organism>
<reference evidence="1" key="2">
    <citation type="journal article" date="2024" name="Plant">
        <title>Genomic evolution and insights into agronomic trait innovations of Sesamum species.</title>
        <authorList>
            <person name="Miao H."/>
            <person name="Wang L."/>
            <person name="Qu L."/>
            <person name="Liu H."/>
            <person name="Sun Y."/>
            <person name="Le M."/>
            <person name="Wang Q."/>
            <person name="Wei S."/>
            <person name="Zheng Y."/>
            <person name="Lin W."/>
            <person name="Duan Y."/>
            <person name="Cao H."/>
            <person name="Xiong S."/>
            <person name="Wang X."/>
            <person name="Wei L."/>
            <person name="Li C."/>
            <person name="Ma Q."/>
            <person name="Ju M."/>
            <person name="Zhao R."/>
            <person name="Li G."/>
            <person name="Mu C."/>
            <person name="Tian Q."/>
            <person name="Mei H."/>
            <person name="Zhang T."/>
            <person name="Gao T."/>
            <person name="Zhang H."/>
        </authorList>
    </citation>
    <scope>NUCLEOTIDE SEQUENCE</scope>
    <source>
        <strain evidence="1">KEN1</strain>
    </source>
</reference>
<name>A0AAW2XY17_9LAMI</name>